<sequence>MAPTHRREPLIRLRFSAALAGTLMALISGLTLLTTQPVVAAGSAVDGSDWGSTGTLASNSAVTVRWDNAGNPLSSVVYRDSRQTVPHTGGSSYLDVVPAVNDAYDAHFGDNNGLGGMSVTVSQTQNLVDETINLSIKGVQGGTNVIGGNSASYLQIFECWGGLTAAGHPDTIATEPDPATCQVGGIGADSRGGSASLSEGRYVGKDPLVLGGDWLNYYDNAQGDLPFTSIGGDTSGSTAKRLNSYFNTTTTNELSNVVIGADGSANRPFEAQTGAEAPGLGCGVRPNIASTPTCWLVIVPRINGVMVSSGPIAPSLWAQRIQVKLGFRQAGSTCPGGRARTLIAGSEMLNDAAASWTPGVCNAHKIELGYTKLGDQVARNQFETGSNQAVLTSQPIPESTPAVHVPLALTAPVFAYSLTYQPTCVDISPAPSTDSAAQRCGYANLVALQQDWKRAGTPVRTLNLDARLVAKLLTQSYGNALITMSGMASAPWMLAQPSNIAGDPEFVRLNPQLAHESTSAGSPALKINHLVLEAVRSDAAAEVWRWILADPEARAFLNGCPDPNGHVIDPFYSTRTYAGCESEKSTLVAQAAAARASTQKSANYLDQPLTYPPDGSPYPLPTWQTYKAPNSSELPLTVVDWLPTVNSMTDSGRDVAIGYLPQNSNWCDPAIDASCGPLPGKWSDLKIRQSTGSLGLMAVTDTGTAARFQLATANLCDSAGTHCVGASAASLQKAATQFAPTGTHGLLASTGKADYAGGAYPLAIPVYAAIAPSMALVDRRAYASAFGYVLDNGQRPGFDVGNLPPGYAPLTANLQALASKALMTLSTAKTAPRPTPSASPSGVGTPAVPGTTSPTQSTSAHPSTSHDVIVTTPQLVTVSAGHESWAWYTMPLGIGIALLAGLAGPFLRHGFGWTLR</sequence>
<keyword evidence="4" id="KW-1185">Reference proteome</keyword>
<organism evidence="3 4">
    <name type="scientific">Nocardioides baekrokdamisoli</name>
    <dbReference type="NCBI Taxonomy" id="1804624"/>
    <lineage>
        <taxon>Bacteria</taxon>
        <taxon>Bacillati</taxon>
        <taxon>Actinomycetota</taxon>
        <taxon>Actinomycetes</taxon>
        <taxon>Propionibacteriales</taxon>
        <taxon>Nocardioidaceae</taxon>
        <taxon>Nocardioides</taxon>
    </lineage>
</organism>
<evidence type="ECO:0000256" key="1">
    <source>
        <dbReference type="SAM" id="MobiDB-lite"/>
    </source>
</evidence>
<feature type="compositionally biased region" description="Low complexity" evidence="1">
    <location>
        <begin position="828"/>
        <end position="841"/>
    </location>
</feature>
<feature type="compositionally biased region" description="Polar residues" evidence="1">
    <location>
        <begin position="850"/>
        <end position="866"/>
    </location>
</feature>
<reference evidence="3 4" key="1">
    <citation type="submission" date="2018-11" db="EMBL/GenBank/DDBJ databases">
        <title>Complete genome sequence of Nocardioides baekrokdamisoli strain KCTC 39748.</title>
        <authorList>
            <person name="Kang S.W."/>
            <person name="Lee K.C."/>
            <person name="Kim K.K."/>
            <person name="Kim J.S."/>
            <person name="Kim D.S."/>
            <person name="Ko S.H."/>
            <person name="Yang S.H."/>
            <person name="Shin Y.K."/>
            <person name="Lee J.S."/>
        </authorList>
    </citation>
    <scope>NUCLEOTIDE SEQUENCE [LARGE SCALE GENOMIC DNA]</scope>
    <source>
        <strain evidence="3 4">KCTC 39748</strain>
    </source>
</reference>
<keyword evidence="2" id="KW-0812">Transmembrane</keyword>
<dbReference type="Proteomes" id="UP000271573">
    <property type="component" value="Chromosome"/>
</dbReference>
<dbReference type="KEGG" id="nbe:Back2_12670"/>
<keyword evidence="2" id="KW-1133">Transmembrane helix</keyword>
<dbReference type="AlphaFoldDB" id="A0A3G9IDC9"/>
<evidence type="ECO:0000313" key="3">
    <source>
        <dbReference type="EMBL" id="BBH16980.1"/>
    </source>
</evidence>
<feature type="region of interest" description="Disordered" evidence="1">
    <location>
        <begin position="828"/>
        <end position="866"/>
    </location>
</feature>
<proteinExistence type="predicted"/>
<name>A0A3G9IDC9_9ACTN</name>
<dbReference type="RefSeq" id="WP_125567784.1">
    <property type="nucleotide sequence ID" value="NZ_AP019307.1"/>
</dbReference>
<dbReference type="OrthoDB" id="5107506at2"/>
<keyword evidence="2" id="KW-0472">Membrane</keyword>
<protein>
    <submittedName>
        <fullName evidence="3">Uncharacterized protein</fullName>
    </submittedName>
</protein>
<feature type="transmembrane region" description="Helical" evidence="2">
    <location>
        <begin position="885"/>
        <end position="907"/>
    </location>
</feature>
<dbReference type="EMBL" id="AP019307">
    <property type="protein sequence ID" value="BBH16980.1"/>
    <property type="molecule type" value="Genomic_DNA"/>
</dbReference>
<accession>A0A3G9IDC9</accession>
<evidence type="ECO:0000256" key="2">
    <source>
        <dbReference type="SAM" id="Phobius"/>
    </source>
</evidence>
<gene>
    <name evidence="3" type="ORF">Back2_12670</name>
</gene>
<evidence type="ECO:0000313" key="4">
    <source>
        <dbReference type="Proteomes" id="UP000271573"/>
    </source>
</evidence>